<accession>A0ABS9QHU4</accession>
<dbReference type="EMBL" id="JAKREW010000020">
    <property type="protein sequence ID" value="MCG7507024.1"/>
    <property type="molecule type" value="Genomic_DNA"/>
</dbReference>
<organism evidence="1 2">
    <name type="scientific">Mesorhizobium retamae</name>
    <dbReference type="NCBI Taxonomy" id="2912854"/>
    <lineage>
        <taxon>Bacteria</taxon>
        <taxon>Pseudomonadati</taxon>
        <taxon>Pseudomonadota</taxon>
        <taxon>Alphaproteobacteria</taxon>
        <taxon>Hyphomicrobiales</taxon>
        <taxon>Phyllobacteriaceae</taxon>
        <taxon>Mesorhizobium</taxon>
    </lineage>
</organism>
<comment type="caution">
    <text evidence="1">The sequence shown here is derived from an EMBL/GenBank/DDBJ whole genome shotgun (WGS) entry which is preliminary data.</text>
</comment>
<reference evidence="1 2" key="1">
    <citation type="submission" date="2022-02" db="EMBL/GenBank/DDBJ databases">
        <title>Draft genome sequence of Mezorhizobium retamae strain IRAMC:0171 isolated from Retama raetam nodules.</title>
        <authorList>
            <person name="Bengaied R."/>
            <person name="Sbissi I."/>
            <person name="Huber K."/>
            <person name="Ghodbane F."/>
            <person name="Nouioui I."/>
            <person name="Tarhouni M."/>
            <person name="Gtari M."/>
        </authorList>
    </citation>
    <scope>NUCLEOTIDE SEQUENCE [LARGE SCALE GENOMIC DNA]</scope>
    <source>
        <strain evidence="1 2">IRAMC:0171</strain>
    </source>
</reference>
<dbReference type="SUPFAM" id="SSF54427">
    <property type="entry name" value="NTF2-like"/>
    <property type="match status" value="1"/>
</dbReference>
<name>A0ABS9QHU4_9HYPH</name>
<keyword evidence="2" id="KW-1185">Reference proteome</keyword>
<evidence type="ECO:0000313" key="2">
    <source>
        <dbReference type="Proteomes" id="UP001201701"/>
    </source>
</evidence>
<protein>
    <submittedName>
        <fullName evidence="1">DUF4440 domain-containing protein</fullName>
    </submittedName>
</protein>
<dbReference type="RefSeq" id="WP_239367773.1">
    <property type="nucleotide sequence ID" value="NZ_JAKREW010000020.1"/>
</dbReference>
<dbReference type="InterPro" id="IPR032710">
    <property type="entry name" value="NTF2-like_dom_sf"/>
</dbReference>
<gene>
    <name evidence="1" type="ORF">L4923_18510</name>
</gene>
<dbReference type="Proteomes" id="UP001201701">
    <property type="component" value="Unassembled WGS sequence"/>
</dbReference>
<sequence length="144" mass="16523">MEPSIRKFFERYADFFNRSLGGNMDENELASLYAPAFIAASPNGVMTGKNDDQLRQTMVEGYAHYREIGTKDMRIRDIRVSAIDDHHCVAHVAWTATYARQDRPDISIDFDVHYLMQELDGEPKVFGWVAGDEQELLRKHGIVL</sequence>
<evidence type="ECO:0000313" key="1">
    <source>
        <dbReference type="EMBL" id="MCG7507024.1"/>
    </source>
</evidence>
<proteinExistence type="predicted"/>
<dbReference type="Gene3D" id="3.10.450.50">
    <property type="match status" value="1"/>
</dbReference>